<dbReference type="InterPro" id="IPR005599">
    <property type="entry name" value="GPI_mannosylTrfase"/>
</dbReference>
<reference evidence="13 14" key="1">
    <citation type="submission" date="2017-06" db="EMBL/GenBank/DDBJ databases">
        <title>Ant-infecting Ophiocordyceps genomes reveal a high diversity of potential behavioral manipulation genes and a possible major role for enterotoxins.</title>
        <authorList>
            <person name="De Bekker C."/>
            <person name="Evans H.C."/>
            <person name="Brachmann A."/>
            <person name="Hughes D.P."/>
        </authorList>
    </citation>
    <scope>NUCLEOTIDE SEQUENCE [LARGE SCALE GENOMIC DNA]</scope>
    <source>
        <strain evidence="13 14">Map64</strain>
    </source>
</reference>
<name>A0A2C5Y7K1_9HYPO</name>
<organism evidence="13 14">
    <name type="scientific">Ophiocordyceps australis</name>
    <dbReference type="NCBI Taxonomy" id="1399860"/>
    <lineage>
        <taxon>Eukaryota</taxon>
        <taxon>Fungi</taxon>
        <taxon>Dikarya</taxon>
        <taxon>Ascomycota</taxon>
        <taxon>Pezizomycotina</taxon>
        <taxon>Sordariomycetes</taxon>
        <taxon>Hypocreomycetidae</taxon>
        <taxon>Hypocreales</taxon>
        <taxon>Ophiocordycipitaceae</taxon>
        <taxon>Ophiocordyceps</taxon>
    </lineage>
</organism>
<dbReference type="STRING" id="1399860.A0A2C5Y7K1"/>
<feature type="transmembrane region" description="Helical" evidence="12">
    <location>
        <begin position="315"/>
        <end position="333"/>
    </location>
</feature>
<evidence type="ECO:0000256" key="9">
    <source>
        <dbReference type="ARBA" id="ARBA00023136"/>
    </source>
</evidence>
<feature type="transmembrane region" description="Helical" evidence="12">
    <location>
        <begin position="339"/>
        <end position="360"/>
    </location>
</feature>
<keyword evidence="14" id="KW-1185">Reference proteome</keyword>
<dbReference type="GO" id="GO:0005789">
    <property type="term" value="C:endoplasmic reticulum membrane"/>
    <property type="evidence" value="ECO:0007669"/>
    <property type="project" value="UniProtKB-SubCell"/>
</dbReference>
<evidence type="ECO:0000256" key="4">
    <source>
        <dbReference type="ARBA" id="ARBA00022676"/>
    </source>
</evidence>
<comment type="subcellular location">
    <subcellularLocation>
        <location evidence="1 12">Endoplasmic reticulum membrane</location>
        <topology evidence="1 12">Multi-pass membrane protein</topology>
    </subcellularLocation>
</comment>
<evidence type="ECO:0000256" key="7">
    <source>
        <dbReference type="ARBA" id="ARBA00022824"/>
    </source>
</evidence>
<evidence type="ECO:0000256" key="6">
    <source>
        <dbReference type="ARBA" id="ARBA00022692"/>
    </source>
</evidence>
<sequence>MKHKARDQASKTRALWQRTARSMGRVVGSEMAIDSLMVGMGLLHLVASPHTKVEESFNLQAAHDMMVYGRTGVAQGAYDHFVFAGAVPRSFVGAALLAGVAKPLVWATGFQHAQFVVRGLLAAANAASLVLLRRALLRAAGAPAATWCGLLMLGQFHVWYYLSRTLPNMLAFGPTTAAFALLLQPGPAAPRRALALLALAAAVLRAELALLLAATGLYLLARRALSLRALARVVVVATALALALSLPLDSYLWQRPLWPELAAFYFNALLGSASRWGIQPWHYYLTSALPRLLLNPLLLPLAVLALRHPATRRTALPLLVPSLLYLALYSLQPHKETRFVLYLVPPLTAVAALGAARITARRSNLAMLALSSLNYPGGDALAQLRALARHQSPAPPRPLRNPDGLPLALLSAHAQQPFLLFDRTEDPAQLAQPAFWLDFDYALAEHLRFLGPDTPDEPLHHHRLLGRGAHVASLRRALRPWTGGWWLGPRMTPRIHILKRRPESSAAAAL</sequence>
<evidence type="ECO:0000256" key="1">
    <source>
        <dbReference type="ARBA" id="ARBA00004477"/>
    </source>
</evidence>
<comment type="catalytic activity">
    <reaction evidence="11">
        <text>an alpha-D-Man-(1-&gt;2)-alpha-D-Man-(1-&gt;2)-alpha-D-Man-(1-&gt;3)-[alpha-D-Man-(1-&gt;2)-alpha-D-Man-(1-&gt;3)-alpha-D-Man-(1-&gt;6)]-beta-D-Man-(1-&gt;4)-beta-D-GlcNAc-(1-&gt;4)-alpha-D-GlcNAc-diphospho-di-trans,poly-cis-dolichol + a di-trans,poly-cis-dolichyl beta-D-mannosyl phosphate = an alpha-D-Man-(1-&gt;2)-alpha-D-Man-(1-&gt;2)-alpha-D-Man-(1-&gt;3)-[alpha-D-Man-(1-&gt;2)-alpha-D-Man-(1-&gt;3)-[alpha-D-Man-(1-&gt;6)]-alpha-D-Man-(1-&gt;6)]-beta-D-Man-(1-&gt;4)-beta-D-GlcNAc-(1-&gt;4)-alpha-D-GlcNAc-diphospho-di-trans,poly-cis-dolichol + a di-trans,poly-cis-dolichyl phosphate + H(+)</text>
        <dbReference type="Rhea" id="RHEA:29535"/>
        <dbReference type="Rhea" id="RHEA-COMP:19498"/>
        <dbReference type="Rhea" id="RHEA-COMP:19501"/>
        <dbReference type="Rhea" id="RHEA-COMP:19518"/>
        <dbReference type="Rhea" id="RHEA-COMP:19519"/>
        <dbReference type="ChEBI" id="CHEBI:15378"/>
        <dbReference type="ChEBI" id="CHEBI:57683"/>
        <dbReference type="ChEBI" id="CHEBI:58211"/>
        <dbReference type="ChEBI" id="CHEBI:132517"/>
        <dbReference type="ChEBI" id="CHEBI:132519"/>
        <dbReference type="EC" id="2.4.1.260"/>
    </reaction>
    <physiologicalReaction direction="left-to-right" evidence="11">
        <dbReference type="Rhea" id="RHEA:29536"/>
    </physiologicalReaction>
</comment>
<evidence type="ECO:0000256" key="11">
    <source>
        <dbReference type="ARBA" id="ARBA00048899"/>
    </source>
</evidence>
<dbReference type="Pfam" id="PF03901">
    <property type="entry name" value="Glyco_transf_22"/>
    <property type="match status" value="1"/>
</dbReference>
<dbReference type="GO" id="GO:0006487">
    <property type="term" value="P:protein N-linked glycosylation"/>
    <property type="evidence" value="ECO:0007669"/>
    <property type="project" value="TreeGrafter"/>
</dbReference>
<evidence type="ECO:0000256" key="8">
    <source>
        <dbReference type="ARBA" id="ARBA00022989"/>
    </source>
</evidence>
<evidence type="ECO:0000313" key="13">
    <source>
        <dbReference type="EMBL" id="PHH65465.1"/>
    </source>
</evidence>
<dbReference type="PANTHER" id="PTHR22760:SF1">
    <property type="entry name" value="DOL-P-MAN:MAN(7)GLCNAC(2)-PP-DOL ALPHA-1,6-MANNOSYLTRANSFERASE"/>
    <property type="match status" value="1"/>
</dbReference>
<feature type="transmembrane region" description="Helical" evidence="12">
    <location>
        <begin position="193"/>
        <end position="220"/>
    </location>
</feature>
<dbReference type="OrthoDB" id="19039at2759"/>
<keyword evidence="7 12" id="KW-0256">Endoplasmic reticulum</keyword>
<feature type="transmembrane region" description="Helical" evidence="12">
    <location>
        <begin position="229"/>
        <end position="248"/>
    </location>
</feature>
<dbReference type="UniPathway" id="UPA00378"/>
<proteinExistence type="inferred from homology"/>
<dbReference type="PANTHER" id="PTHR22760">
    <property type="entry name" value="GLYCOSYLTRANSFERASE"/>
    <property type="match status" value="1"/>
</dbReference>
<feature type="transmembrane region" description="Helical" evidence="12">
    <location>
        <begin position="115"/>
        <end position="132"/>
    </location>
</feature>
<protein>
    <recommendedName>
        <fullName evidence="12">Mannosyltransferase</fullName>
        <ecNumber evidence="12">2.4.1.-</ecNumber>
    </recommendedName>
</protein>
<evidence type="ECO:0000256" key="12">
    <source>
        <dbReference type="RuleBase" id="RU363075"/>
    </source>
</evidence>
<evidence type="ECO:0000313" key="14">
    <source>
        <dbReference type="Proteomes" id="UP000226192"/>
    </source>
</evidence>
<keyword evidence="4 12" id="KW-0328">Glycosyltransferase</keyword>
<evidence type="ECO:0000256" key="5">
    <source>
        <dbReference type="ARBA" id="ARBA00022679"/>
    </source>
</evidence>
<feature type="transmembrane region" description="Helical" evidence="12">
    <location>
        <begin position="144"/>
        <end position="162"/>
    </location>
</feature>
<dbReference type="Proteomes" id="UP000226192">
    <property type="component" value="Unassembled WGS sequence"/>
</dbReference>
<evidence type="ECO:0000256" key="3">
    <source>
        <dbReference type="ARBA" id="ARBA00007063"/>
    </source>
</evidence>
<comment type="function">
    <text evidence="10">Mannosyltransferase that operates in the biosynthetic pathway of dolichol-linked oligosaccharides, the glycan precursors employed in protein asparagine (N)-glycosylation. The assembly of dolichol-linked oligosaccharides begins on the cytosolic side of the endoplasmic reticulum membrane and finishes in its lumen. The sequential addition of sugars to dolichol pyrophosphate produces dolichol-linked oligosaccharides containing fourteen sugars, including two GlcNAcs, nine mannoses and three glucoses. Once assembled, the oligosaccharide is transferred from the lipid to nascent proteins by oligosaccharyltransferases. In the lumen of the endoplasmic reticulum, adds the eighth mannose residue in an alpha-1,6 linkage onto Man(7)GlcNAc(2)-PP-dolichol to produce Man(8)GlcNAc(2)-PP-dolichol.</text>
</comment>
<evidence type="ECO:0000256" key="2">
    <source>
        <dbReference type="ARBA" id="ARBA00004922"/>
    </source>
</evidence>
<evidence type="ECO:0000256" key="10">
    <source>
        <dbReference type="ARBA" id="ARBA00044721"/>
    </source>
</evidence>
<keyword evidence="9 12" id="KW-0472">Membrane</keyword>
<comment type="caution">
    <text evidence="13">The sequence shown here is derived from an EMBL/GenBank/DDBJ whole genome shotgun (WGS) entry which is preliminary data.</text>
</comment>
<keyword evidence="5" id="KW-0808">Transferase</keyword>
<dbReference type="AlphaFoldDB" id="A0A2C5Y7K1"/>
<dbReference type="EC" id="2.4.1.-" evidence="12"/>
<dbReference type="GO" id="GO:0052917">
    <property type="term" value="F:dol-P-Man:Man(7)GlcNAc(2)-PP-Dol alpha-1,6-mannosyltransferase activity"/>
    <property type="evidence" value="ECO:0007669"/>
    <property type="project" value="UniProtKB-EC"/>
</dbReference>
<gene>
    <name evidence="13" type="ORF">CDD81_2245</name>
</gene>
<comment type="pathway">
    <text evidence="2">Protein modification; protein glycosylation.</text>
</comment>
<accession>A0A2C5Y7K1</accession>
<keyword evidence="8 12" id="KW-1133">Transmembrane helix</keyword>
<dbReference type="EMBL" id="NJET01000017">
    <property type="protein sequence ID" value="PHH65465.1"/>
    <property type="molecule type" value="Genomic_DNA"/>
</dbReference>
<comment type="similarity">
    <text evidence="3 12">Belongs to the glycosyltransferase 22 family.</text>
</comment>
<keyword evidence="6 12" id="KW-0812">Transmembrane</keyword>